<name>A0A0R0DEB9_9GAMM</name>
<keyword evidence="5" id="KW-0175">Coiled coil</keyword>
<keyword evidence="7" id="KW-1185">Reference proteome</keyword>
<proteinExistence type="inferred from homology"/>
<evidence type="ECO:0000256" key="4">
    <source>
        <dbReference type="ARBA" id="ARBA00023026"/>
    </source>
</evidence>
<evidence type="ECO:0000256" key="5">
    <source>
        <dbReference type="ARBA" id="ARBA00023054"/>
    </source>
</evidence>
<comment type="similarity">
    <text evidence="2">Belongs to the invasin protein D family.</text>
</comment>
<dbReference type="Gene3D" id="1.20.1710.10">
    <property type="entry name" value="IpaD-like"/>
    <property type="match status" value="1"/>
</dbReference>
<protein>
    <recommendedName>
        <fullName evidence="8">Translocator protein BipD</fullName>
    </recommendedName>
</protein>
<dbReference type="Pfam" id="PF06511">
    <property type="entry name" value="T3SS_TC"/>
    <property type="match status" value="1"/>
</dbReference>
<keyword evidence="4" id="KW-0843">Virulence</keyword>
<evidence type="ECO:0000256" key="1">
    <source>
        <dbReference type="ARBA" id="ARBA00004613"/>
    </source>
</evidence>
<dbReference type="PATRIC" id="fig|517011.3.peg.2812"/>
<keyword evidence="3" id="KW-0964">Secreted</keyword>
<dbReference type="InterPro" id="IPR036708">
    <property type="entry name" value="BipD-like_sf"/>
</dbReference>
<sequence length="250" mass="27518">MLSHSPWPAFADAEPDNAQAKLTMQEARRALQERVPQQLLQDAEQRAGGSHADFFKEISGLIGRLDKEWIGKYSGLLAGYVGFYRELTNALALIKDQLGKPDKDGMVEVDFTALRTKLDDLKAKWAGQGFGEVFGTEAAARRYLAEVGIEGLTVVERKPGGGWQISIDPDLINSLQHVFPSTVGGISASALNEMMAQKEIMLERFSFITRAIPEKYQRQLQMWDTLVKILSSTIDSTTQADQGVIAAMAG</sequence>
<accession>A0A0R0DEB9</accession>
<comment type="caution">
    <text evidence="6">The sequence shown here is derived from an EMBL/GenBank/DDBJ whole genome shotgun (WGS) entry which is preliminary data.</text>
</comment>
<dbReference type="EMBL" id="LDJK01000007">
    <property type="protein sequence ID" value="KRG76647.1"/>
    <property type="molecule type" value="Genomic_DNA"/>
</dbReference>
<dbReference type="GO" id="GO:0005576">
    <property type="term" value="C:extracellular region"/>
    <property type="evidence" value="ECO:0007669"/>
    <property type="project" value="UniProtKB-SubCell"/>
</dbReference>
<evidence type="ECO:0000313" key="7">
    <source>
        <dbReference type="Proteomes" id="UP000051386"/>
    </source>
</evidence>
<dbReference type="SUPFAM" id="SSF140693">
    <property type="entry name" value="IpaD-like"/>
    <property type="match status" value="1"/>
</dbReference>
<evidence type="ECO:0008006" key="8">
    <source>
        <dbReference type="Google" id="ProtNLM"/>
    </source>
</evidence>
<evidence type="ECO:0000256" key="2">
    <source>
        <dbReference type="ARBA" id="ARBA00007741"/>
    </source>
</evidence>
<dbReference type="InterPro" id="IPR009483">
    <property type="entry name" value="IpaD/BipD/SipD"/>
</dbReference>
<evidence type="ECO:0000313" key="6">
    <source>
        <dbReference type="EMBL" id="KRG76647.1"/>
    </source>
</evidence>
<reference evidence="6 7" key="1">
    <citation type="submission" date="2015-05" db="EMBL/GenBank/DDBJ databases">
        <title>Genome sequencing and analysis of members of genus Stenotrophomonas.</title>
        <authorList>
            <person name="Patil P.P."/>
            <person name="Midha S."/>
            <person name="Patil P.B."/>
        </authorList>
    </citation>
    <scope>NUCLEOTIDE SEQUENCE [LARGE SCALE GENOMIC DNA]</scope>
    <source>
        <strain evidence="6 7">DSM 21508</strain>
    </source>
</reference>
<organism evidence="6 7">
    <name type="scientific">Stenotrophomonas chelatiphaga</name>
    <dbReference type="NCBI Taxonomy" id="517011"/>
    <lineage>
        <taxon>Bacteria</taxon>
        <taxon>Pseudomonadati</taxon>
        <taxon>Pseudomonadota</taxon>
        <taxon>Gammaproteobacteria</taxon>
        <taxon>Lysobacterales</taxon>
        <taxon>Lysobacteraceae</taxon>
        <taxon>Stenotrophomonas</taxon>
    </lineage>
</organism>
<gene>
    <name evidence="6" type="ORF">ABB28_02285</name>
</gene>
<dbReference type="AlphaFoldDB" id="A0A0R0DEB9"/>
<evidence type="ECO:0000256" key="3">
    <source>
        <dbReference type="ARBA" id="ARBA00022525"/>
    </source>
</evidence>
<dbReference type="Proteomes" id="UP000051386">
    <property type="component" value="Unassembled WGS sequence"/>
</dbReference>
<comment type="subcellular location">
    <subcellularLocation>
        <location evidence="1">Secreted</location>
    </subcellularLocation>
</comment>